<dbReference type="Proteomes" id="UP000245055">
    <property type="component" value="Unassembled WGS sequence"/>
</dbReference>
<reference evidence="1 2" key="1">
    <citation type="submission" date="2018-05" db="EMBL/GenBank/DDBJ databases">
        <title>Genomic diversity of pathogens causing Blackleg of Potato in Pakistan.</title>
        <authorList>
            <person name="Sarfraz S."/>
            <person name="Riaz K."/>
            <person name="Oulghazi S."/>
            <person name="Cigna J."/>
            <person name="Sahi S.T."/>
            <person name="Khan S.H."/>
            <person name="Hameed A."/>
            <person name="Faure D."/>
        </authorList>
    </citation>
    <scope>NUCLEOTIDE SEQUENCE [LARGE SCALE GENOMIC DNA]</scope>
    <source>
        <strain evidence="1 2">SS70</strain>
    </source>
</reference>
<name>A0AAX1C673_9GAMM</name>
<organism evidence="1 2">
    <name type="scientific">Dickeya dianthicola</name>
    <dbReference type="NCBI Taxonomy" id="204039"/>
    <lineage>
        <taxon>Bacteria</taxon>
        <taxon>Pseudomonadati</taxon>
        <taxon>Pseudomonadota</taxon>
        <taxon>Gammaproteobacteria</taxon>
        <taxon>Enterobacterales</taxon>
        <taxon>Pectobacteriaceae</taxon>
        <taxon>Dickeya</taxon>
    </lineage>
</organism>
<proteinExistence type="predicted"/>
<comment type="caution">
    <text evidence="1">The sequence shown here is derived from an EMBL/GenBank/DDBJ whole genome shotgun (WGS) entry which is preliminary data.</text>
</comment>
<evidence type="ECO:0000313" key="2">
    <source>
        <dbReference type="Proteomes" id="UP000245055"/>
    </source>
</evidence>
<dbReference type="AlphaFoldDB" id="A0AAX1C673"/>
<sequence length="61" mass="6197">MPAGLAVASASTLGYTGILAGPARRGFITQWSSLSLALDLAARLLLVVSLSIRPLTRSSGA</sequence>
<evidence type="ECO:0000313" key="1">
    <source>
        <dbReference type="EMBL" id="PWD73639.1"/>
    </source>
</evidence>
<dbReference type="EMBL" id="QESZ01000014">
    <property type="protein sequence ID" value="PWD73639.1"/>
    <property type="molecule type" value="Genomic_DNA"/>
</dbReference>
<accession>A0AAX1C673</accession>
<protein>
    <submittedName>
        <fullName evidence="1">Uncharacterized protein</fullName>
    </submittedName>
</protein>
<gene>
    <name evidence="1" type="ORF">DF213_11110</name>
</gene>